<dbReference type="AlphaFoldDB" id="A0AAD8DW29"/>
<feature type="chain" id="PRO_5042260548" description="Peptidase S1 domain-containing protein" evidence="6">
    <location>
        <begin position="18"/>
        <end position="296"/>
    </location>
</feature>
<evidence type="ECO:0000256" key="5">
    <source>
        <dbReference type="ARBA" id="ARBA00023157"/>
    </source>
</evidence>
<dbReference type="Proteomes" id="UP001231518">
    <property type="component" value="Chromosome 11"/>
</dbReference>
<feature type="signal peptide" evidence="6">
    <location>
        <begin position="1"/>
        <end position="17"/>
    </location>
</feature>
<sequence length="296" mass="31369">MEKIFCLLVLAVCAANAGTLPDSRIIGGSAAGANEFPYAVSIQQVSQTGQYQRGHRCGGVLISPQHVLTTASCTDNPFTDPPSVIVPSEYRVFAGAVNLTLDNPDRIRMIVNITRHPAYTGAPMYVNDIAVLHLNGPFNTTIVTPLSIPHESFRPAEGAECVTAGWGGQNISATASVTQMFARKAITNQKICTALYSVENGPNILPSMVCAAPFDRPSSGCFGDFGNGLVCNGGLTGILSLITNCQENSFPEVYTRVANYTTWIRNVTAGASSIQPGLAALVLFTLVQLITVKVIC</sequence>
<keyword evidence="4" id="KW-0720">Serine protease</keyword>
<keyword evidence="3" id="KW-0378">Hydrolase</keyword>
<comment type="caution">
    <text evidence="8">The sequence shown here is derived from an EMBL/GenBank/DDBJ whole genome shotgun (WGS) entry which is preliminary data.</text>
</comment>
<dbReference type="PROSITE" id="PS50240">
    <property type="entry name" value="TRYPSIN_DOM"/>
    <property type="match status" value="1"/>
</dbReference>
<dbReference type="InterPro" id="IPR001314">
    <property type="entry name" value="Peptidase_S1A"/>
</dbReference>
<dbReference type="InterPro" id="IPR001254">
    <property type="entry name" value="Trypsin_dom"/>
</dbReference>
<dbReference type="Pfam" id="PF00089">
    <property type="entry name" value="Trypsin"/>
    <property type="match status" value="1"/>
</dbReference>
<dbReference type="PRINTS" id="PR00722">
    <property type="entry name" value="CHYMOTRYPSIN"/>
</dbReference>
<evidence type="ECO:0000313" key="9">
    <source>
        <dbReference type="Proteomes" id="UP001231518"/>
    </source>
</evidence>
<evidence type="ECO:0000259" key="7">
    <source>
        <dbReference type="PROSITE" id="PS50240"/>
    </source>
</evidence>
<comment type="similarity">
    <text evidence="1">Belongs to the peptidase S1 family.</text>
</comment>
<evidence type="ECO:0000256" key="3">
    <source>
        <dbReference type="ARBA" id="ARBA00022801"/>
    </source>
</evidence>
<evidence type="ECO:0000256" key="4">
    <source>
        <dbReference type="ARBA" id="ARBA00022825"/>
    </source>
</evidence>
<dbReference type="SMART" id="SM00020">
    <property type="entry name" value="Tryp_SPc"/>
    <property type="match status" value="1"/>
</dbReference>
<evidence type="ECO:0000256" key="2">
    <source>
        <dbReference type="ARBA" id="ARBA00022670"/>
    </source>
</evidence>
<keyword evidence="2" id="KW-0645">Protease</keyword>
<keyword evidence="6" id="KW-0732">Signal</keyword>
<proteinExistence type="inferred from homology"/>
<dbReference type="SUPFAM" id="SSF50494">
    <property type="entry name" value="Trypsin-like serine proteases"/>
    <property type="match status" value="1"/>
</dbReference>
<evidence type="ECO:0000256" key="1">
    <source>
        <dbReference type="ARBA" id="ARBA00007664"/>
    </source>
</evidence>
<reference evidence="8" key="1">
    <citation type="submission" date="2023-03" db="EMBL/GenBank/DDBJ databases">
        <title>Chromosome-level genomes of two armyworms, Mythimna separata and Mythimna loreyi, provide insights into the biosynthesis and reception of sex pheromones.</title>
        <authorList>
            <person name="Zhao H."/>
        </authorList>
    </citation>
    <scope>NUCLEOTIDE SEQUENCE</scope>
    <source>
        <strain evidence="8">BeijingLab</strain>
        <tissue evidence="8">Pupa</tissue>
    </source>
</reference>
<accession>A0AAD8DW29</accession>
<dbReference type="Gene3D" id="2.40.10.10">
    <property type="entry name" value="Trypsin-like serine proteases"/>
    <property type="match status" value="1"/>
</dbReference>
<dbReference type="GO" id="GO:0004252">
    <property type="term" value="F:serine-type endopeptidase activity"/>
    <property type="evidence" value="ECO:0007669"/>
    <property type="project" value="InterPro"/>
</dbReference>
<dbReference type="EMBL" id="JARGEI010000008">
    <property type="protein sequence ID" value="KAJ8727487.1"/>
    <property type="molecule type" value="Genomic_DNA"/>
</dbReference>
<organism evidence="8 9">
    <name type="scientific">Mythimna separata</name>
    <name type="common">Oriental armyworm</name>
    <name type="synonym">Pseudaletia separata</name>
    <dbReference type="NCBI Taxonomy" id="271217"/>
    <lineage>
        <taxon>Eukaryota</taxon>
        <taxon>Metazoa</taxon>
        <taxon>Ecdysozoa</taxon>
        <taxon>Arthropoda</taxon>
        <taxon>Hexapoda</taxon>
        <taxon>Insecta</taxon>
        <taxon>Pterygota</taxon>
        <taxon>Neoptera</taxon>
        <taxon>Endopterygota</taxon>
        <taxon>Lepidoptera</taxon>
        <taxon>Glossata</taxon>
        <taxon>Ditrysia</taxon>
        <taxon>Noctuoidea</taxon>
        <taxon>Noctuidae</taxon>
        <taxon>Noctuinae</taxon>
        <taxon>Hadenini</taxon>
        <taxon>Mythimna</taxon>
    </lineage>
</organism>
<keyword evidence="5" id="KW-1015">Disulfide bond</keyword>
<dbReference type="CDD" id="cd00190">
    <property type="entry name" value="Tryp_SPc"/>
    <property type="match status" value="1"/>
</dbReference>
<dbReference type="PANTHER" id="PTHR24276">
    <property type="entry name" value="POLYSERASE-RELATED"/>
    <property type="match status" value="1"/>
</dbReference>
<evidence type="ECO:0000256" key="6">
    <source>
        <dbReference type="SAM" id="SignalP"/>
    </source>
</evidence>
<dbReference type="GO" id="GO:0006508">
    <property type="term" value="P:proteolysis"/>
    <property type="evidence" value="ECO:0007669"/>
    <property type="project" value="UniProtKB-KW"/>
</dbReference>
<evidence type="ECO:0000313" key="8">
    <source>
        <dbReference type="EMBL" id="KAJ8727487.1"/>
    </source>
</evidence>
<protein>
    <recommendedName>
        <fullName evidence="7">Peptidase S1 domain-containing protein</fullName>
    </recommendedName>
</protein>
<dbReference type="InterPro" id="IPR009003">
    <property type="entry name" value="Peptidase_S1_PA"/>
</dbReference>
<keyword evidence="9" id="KW-1185">Reference proteome</keyword>
<dbReference type="PANTHER" id="PTHR24276:SF98">
    <property type="entry name" value="FI18310P1-RELATED"/>
    <property type="match status" value="1"/>
</dbReference>
<dbReference type="InterPro" id="IPR043504">
    <property type="entry name" value="Peptidase_S1_PA_chymotrypsin"/>
</dbReference>
<name>A0AAD8DW29_MYTSE</name>
<dbReference type="InterPro" id="IPR050430">
    <property type="entry name" value="Peptidase_S1"/>
</dbReference>
<gene>
    <name evidence="8" type="ORF">PYW07_001606</name>
</gene>
<feature type="domain" description="Peptidase S1" evidence="7">
    <location>
        <begin position="25"/>
        <end position="269"/>
    </location>
</feature>